<keyword evidence="6 8" id="KW-0472">Membrane</keyword>
<accession>A0A8K0ICG6</accession>
<keyword evidence="12" id="KW-1185">Reference proteome</keyword>
<feature type="region of interest" description="Disordered" evidence="9">
    <location>
        <begin position="1"/>
        <end position="27"/>
    </location>
</feature>
<protein>
    <recommendedName>
        <fullName evidence="8">S-acyltransferase</fullName>
        <ecNumber evidence="8">2.3.1.225</ecNumber>
    </recommendedName>
    <alternativeName>
        <fullName evidence="8">Palmitoyltransferase</fullName>
    </alternativeName>
</protein>
<comment type="subcellular location">
    <subcellularLocation>
        <location evidence="1">Membrane</location>
        <topology evidence="1">Multi-pass membrane protein</topology>
    </subcellularLocation>
</comment>
<sequence length="325" mass="36620">MVIEGEAGSGDGGAGSKPKAAGDDGSVPTVTKEAVTIWFLKKFGMAFGSQRSNLIYPFKGKIWNPVIVNLVLASTRDPGVVPRNDKSQLEEVGTSIGSRSRRISVDGIEVKVKYCRICKIFRPPRSCHCTVCDNCVEKFDHHCPWISQCIGLRNYRYYLMFIFSALVFFMYIFAFSSWRIRRKMVNTGSGVFEVIQSAPEIFALAVFSFVSIWFLGGLVVFHGYLITLNQTARENFKQRYAKSPNPYDKGILANLKEALFTRLPPSKVNFRAVAEPNWDSITRILTNSTDRVDEASIVMQHAFSRKEEPPQESSESGHFEEIELK</sequence>
<comment type="caution">
    <text evidence="11">The sequence shown here is derived from an EMBL/GenBank/DDBJ whole genome shotgun (WGS) entry which is preliminary data.</text>
</comment>
<feature type="compositionally biased region" description="Low complexity" evidence="9">
    <location>
        <begin position="16"/>
        <end position="25"/>
    </location>
</feature>
<dbReference type="InterPro" id="IPR001594">
    <property type="entry name" value="Palmitoyltrfase_DHHC"/>
</dbReference>
<dbReference type="GO" id="GO:0005783">
    <property type="term" value="C:endoplasmic reticulum"/>
    <property type="evidence" value="ECO:0007669"/>
    <property type="project" value="TreeGrafter"/>
</dbReference>
<evidence type="ECO:0000256" key="7">
    <source>
        <dbReference type="ARBA" id="ARBA00023315"/>
    </source>
</evidence>
<evidence type="ECO:0000256" key="6">
    <source>
        <dbReference type="ARBA" id="ARBA00023136"/>
    </source>
</evidence>
<dbReference type="EMBL" id="CM017877">
    <property type="protein sequence ID" value="KAG1347390.1"/>
    <property type="molecule type" value="Genomic_DNA"/>
</dbReference>
<dbReference type="AlphaFoldDB" id="A0A8K0ICG6"/>
<feature type="domain" description="Palmitoyltransferase DHHC" evidence="10">
    <location>
        <begin position="112"/>
        <end position="238"/>
    </location>
</feature>
<evidence type="ECO:0000256" key="5">
    <source>
        <dbReference type="ARBA" id="ARBA00022989"/>
    </source>
</evidence>
<keyword evidence="4 8" id="KW-0812">Transmembrane</keyword>
<dbReference type="Pfam" id="PF01529">
    <property type="entry name" value="DHHC"/>
    <property type="match status" value="1"/>
</dbReference>
<comment type="similarity">
    <text evidence="2 8">Belongs to the DHHC palmitoyltransferase family.</text>
</comment>
<keyword evidence="5 8" id="KW-1133">Transmembrane helix</keyword>
<keyword evidence="3 8" id="KW-0808">Transferase</keyword>
<dbReference type="PANTHER" id="PTHR22883">
    <property type="entry name" value="ZINC FINGER DHHC DOMAIN CONTAINING PROTEIN"/>
    <property type="match status" value="1"/>
</dbReference>
<dbReference type="GO" id="GO:0016020">
    <property type="term" value="C:membrane"/>
    <property type="evidence" value="ECO:0007669"/>
    <property type="project" value="UniProtKB-SubCell"/>
</dbReference>
<proteinExistence type="inferred from homology"/>
<name>A0A8K0ICG6_COCNU</name>
<reference evidence="11" key="1">
    <citation type="journal article" date="2017" name="Gigascience">
        <title>The genome draft of coconut (Cocos nucifera).</title>
        <authorList>
            <person name="Xiao Y."/>
            <person name="Xu P."/>
            <person name="Fan H."/>
            <person name="Baudouin L."/>
            <person name="Xia W."/>
            <person name="Bocs S."/>
            <person name="Xu J."/>
            <person name="Li Q."/>
            <person name="Guo A."/>
            <person name="Zhou L."/>
            <person name="Li J."/>
            <person name="Wu Y."/>
            <person name="Ma Z."/>
            <person name="Armero A."/>
            <person name="Issali A.E."/>
            <person name="Liu N."/>
            <person name="Peng M."/>
            <person name="Yang Y."/>
        </authorList>
    </citation>
    <scope>NUCLEOTIDE SEQUENCE</scope>
    <source>
        <tissue evidence="11">Spear leaf of Hainan Tall coconut</tissue>
    </source>
</reference>
<evidence type="ECO:0000256" key="9">
    <source>
        <dbReference type="SAM" id="MobiDB-lite"/>
    </source>
</evidence>
<feature type="compositionally biased region" description="Basic and acidic residues" evidence="9">
    <location>
        <begin position="304"/>
        <end position="325"/>
    </location>
</feature>
<evidence type="ECO:0000313" key="12">
    <source>
        <dbReference type="Proteomes" id="UP000797356"/>
    </source>
</evidence>
<evidence type="ECO:0000256" key="3">
    <source>
        <dbReference type="ARBA" id="ARBA00022679"/>
    </source>
</evidence>
<dbReference type="GO" id="GO:0006612">
    <property type="term" value="P:protein targeting to membrane"/>
    <property type="evidence" value="ECO:0007669"/>
    <property type="project" value="TreeGrafter"/>
</dbReference>
<comment type="catalytic activity">
    <reaction evidence="8">
        <text>L-cysteinyl-[protein] + hexadecanoyl-CoA = S-hexadecanoyl-L-cysteinyl-[protein] + CoA</text>
        <dbReference type="Rhea" id="RHEA:36683"/>
        <dbReference type="Rhea" id="RHEA-COMP:10131"/>
        <dbReference type="Rhea" id="RHEA-COMP:11032"/>
        <dbReference type="ChEBI" id="CHEBI:29950"/>
        <dbReference type="ChEBI" id="CHEBI:57287"/>
        <dbReference type="ChEBI" id="CHEBI:57379"/>
        <dbReference type="ChEBI" id="CHEBI:74151"/>
        <dbReference type="EC" id="2.3.1.225"/>
    </reaction>
</comment>
<evidence type="ECO:0000256" key="2">
    <source>
        <dbReference type="ARBA" id="ARBA00008574"/>
    </source>
</evidence>
<feature type="region of interest" description="Disordered" evidence="9">
    <location>
        <begin position="303"/>
        <end position="325"/>
    </location>
</feature>
<dbReference type="EC" id="2.3.1.225" evidence="8"/>
<gene>
    <name evidence="11" type="ORF">COCNU_06G012190</name>
</gene>
<keyword evidence="7 8" id="KW-0012">Acyltransferase</keyword>
<dbReference type="GO" id="GO:0005794">
    <property type="term" value="C:Golgi apparatus"/>
    <property type="evidence" value="ECO:0007669"/>
    <property type="project" value="TreeGrafter"/>
</dbReference>
<dbReference type="OrthoDB" id="4096362at2759"/>
<dbReference type="InterPro" id="IPR039859">
    <property type="entry name" value="PFA4/ZDH16/20/ERF2-like"/>
</dbReference>
<feature type="transmembrane region" description="Helical" evidence="8">
    <location>
        <begin position="201"/>
        <end position="225"/>
    </location>
</feature>
<dbReference type="PROSITE" id="PS50216">
    <property type="entry name" value="DHHC"/>
    <property type="match status" value="1"/>
</dbReference>
<feature type="transmembrane region" description="Helical" evidence="8">
    <location>
        <begin position="157"/>
        <end position="180"/>
    </location>
</feature>
<evidence type="ECO:0000259" key="10">
    <source>
        <dbReference type="Pfam" id="PF01529"/>
    </source>
</evidence>
<dbReference type="GO" id="GO:0019706">
    <property type="term" value="F:protein-cysteine S-palmitoyltransferase activity"/>
    <property type="evidence" value="ECO:0007669"/>
    <property type="project" value="UniProtKB-EC"/>
</dbReference>
<evidence type="ECO:0000256" key="8">
    <source>
        <dbReference type="RuleBase" id="RU079119"/>
    </source>
</evidence>
<dbReference type="PANTHER" id="PTHR22883:SF57">
    <property type="entry name" value="S-ACYLTRANSFERASE"/>
    <property type="match status" value="1"/>
</dbReference>
<organism evidence="11 12">
    <name type="scientific">Cocos nucifera</name>
    <name type="common">Coconut palm</name>
    <dbReference type="NCBI Taxonomy" id="13894"/>
    <lineage>
        <taxon>Eukaryota</taxon>
        <taxon>Viridiplantae</taxon>
        <taxon>Streptophyta</taxon>
        <taxon>Embryophyta</taxon>
        <taxon>Tracheophyta</taxon>
        <taxon>Spermatophyta</taxon>
        <taxon>Magnoliopsida</taxon>
        <taxon>Liliopsida</taxon>
        <taxon>Arecaceae</taxon>
        <taxon>Arecoideae</taxon>
        <taxon>Cocoseae</taxon>
        <taxon>Attaleinae</taxon>
        <taxon>Cocos</taxon>
    </lineage>
</organism>
<reference evidence="11" key="2">
    <citation type="submission" date="2019-07" db="EMBL/GenBank/DDBJ databases">
        <authorList>
            <person name="Yang Y."/>
            <person name="Bocs S."/>
            <person name="Baudouin L."/>
        </authorList>
    </citation>
    <scope>NUCLEOTIDE SEQUENCE</scope>
    <source>
        <tissue evidence="11">Spear leaf of Hainan Tall coconut</tissue>
    </source>
</reference>
<evidence type="ECO:0000256" key="4">
    <source>
        <dbReference type="ARBA" id="ARBA00022692"/>
    </source>
</evidence>
<comment type="domain">
    <text evidence="8">The DHHC domain is required for palmitoyltransferase activity.</text>
</comment>
<evidence type="ECO:0000256" key="1">
    <source>
        <dbReference type="ARBA" id="ARBA00004141"/>
    </source>
</evidence>
<evidence type="ECO:0000313" key="11">
    <source>
        <dbReference type="EMBL" id="KAG1347390.1"/>
    </source>
</evidence>
<dbReference type="Proteomes" id="UP000797356">
    <property type="component" value="Chromosome 6"/>
</dbReference>